<comment type="caution">
    <text evidence="2">The sequence shown here is derived from an EMBL/GenBank/DDBJ whole genome shotgun (WGS) entry which is preliminary data.</text>
</comment>
<dbReference type="Proteomes" id="UP001341840">
    <property type="component" value="Unassembled WGS sequence"/>
</dbReference>
<name>A0ABU6X6Y1_9FABA</name>
<organism evidence="2 3">
    <name type="scientific">Stylosanthes scabra</name>
    <dbReference type="NCBI Taxonomy" id="79078"/>
    <lineage>
        <taxon>Eukaryota</taxon>
        <taxon>Viridiplantae</taxon>
        <taxon>Streptophyta</taxon>
        <taxon>Embryophyta</taxon>
        <taxon>Tracheophyta</taxon>
        <taxon>Spermatophyta</taxon>
        <taxon>Magnoliopsida</taxon>
        <taxon>eudicotyledons</taxon>
        <taxon>Gunneridae</taxon>
        <taxon>Pentapetalae</taxon>
        <taxon>rosids</taxon>
        <taxon>fabids</taxon>
        <taxon>Fabales</taxon>
        <taxon>Fabaceae</taxon>
        <taxon>Papilionoideae</taxon>
        <taxon>50 kb inversion clade</taxon>
        <taxon>dalbergioids sensu lato</taxon>
        <taxon>Dalbergieae</taxon>
        <taxon>Pterocarpus clade</taxon>
        <taxon>Stylosanthes</taxon>
    </lineage>
</organism>
<evidence type="ECO:0000313" key="3">
    <source>
        <dbReference type="Proteomes" id="UP001341840"/>
    </source>
</evidence>
<reference evidence="2 3" key="1">
    <citation type="journal article" date="2023" name="Plants (Basel)">
        <title>Bridging the Gap: Combining Genomics and Transcriptomics Approaches to Understand Stylosanthes scabra, an Orphan Legume from the Brazilian Caatinga.</title>
        <authorList>
            <person name="Ferreira-Neto J.R.C."/>
            <person name="da Silva M.D."/>
            <person name="Binneck E."/>
            <person name="de Melo N.F."/>
            <person name="da Silva R.H."/>
            <person name="de Melo A.L.T.M."/>
            <person name="Pandolfi V."/>
            <person name="Bustamante F.O."/>
            <person name="Brasileiro-Vidal A.C."/>
            <person name="Benko-Iseppon A.M."/>
        </authorList>
    </citation>
    <scope>NUCLEOTIDE SEQUENCE [LARGE SCALE GENOMIC DNA]</scope>
    <source>
        <tissue evidence="2">Leaves</tissue>
    </source>
</reference>
<evidence type="ECO:0000256" key="1">
    <source>
        <dbReference type="SAM" id="Coils"/>
    </source>
</evidence>
<feature type="coiled-coil region" evidence="1">
    <location>
        <begin position="121"/>
        <end position="193"/>
    </location>
</feature>
<gene>
    <name evidence="2" type="ORF">PIB30_009756</name>
</gene>
<protein>
    <submittedName>
        <fullName evidence="2">Uncharacterized protein</fullName>
    </submittedName>
</protein>
<proteinExistence type="predicted"/>
<evidence type="ECO:0000313" key="2">
    <source>
        <dbReference type="EMBL" id="MED6192393.1"/>
    </source>
</evidence>
<dbReference type="EMBL" id="JASCZI010211471">
    <property type="protein sequence ID" value="MED6192393.1"/>
    <property type="molecule type" value="Genomic_DNA"/>
</dbReference>
<keyword evidence="1" id="KW-0175">Coiled coil</keyword>
<accession>A0ABU6X6Y1</accession>
<sequence length="261" mass="30187">MCVTDVHTSKAVPVNMIERVKKEENMEAFYASIEAEAARLSDLREAPKIRPSKETLKAWQLLRNLMGKKFSNFYDPATERLMRDTLKHLLKLPRAEGGVSLKTMSMLQQLLLNFNGWILEHDKAINKIKSVNERVSEAEKASEDLNANVIEFKETETDEKALCIKLESLVQKKKELEEEIKATNAKIDKLMLKRDTAAKRKRQVFENGKWLKSKTDGLMNRVPFLRAERQSAFLAETKIEGEWSKFGKQVLQNTKFVEDWK</sequence>
<keyword evidence="3" id="KW-1185">Reference proteome</keyword>